<reference evidence="7" key="1">
    <citation type="submission" date="2021-12" db="EMBL/GenBank/DDBJ databases">
        <authorList>
            <person name="King R."/>
        </authorList>
    </citation>
    <scope>NUCLEOTIDE SEQUENCE</scope>
</reference>
<dbReference type="InterPro" id="IPR036249">
    <property type="entry name" value="Thioredoxin-like_sf"/>
</dbReference>
<protein>
    <recommendedName>
        <fullName evidence="4">Selenoprotein M</fullName>
    </recommendedName>
</protein>
<evidence type="ECO:0000256" key="2">
    <source>
        <dbReference type="ARBA" id="ARBA00022729"/>
    </source>
</evidence>
<comment type="similarity">
    <text evidence="1">Belongs to the selenoprotein M/F family.</text>
</comment>
<dbReference type="InterPro" id="IPR038219">
    <property type="entry name" value="Sep15/SelM_sf"/>
</dbReference>
<organism evidence="7 8">
    <name type="scientific">Brassicogethes aeneus</name>
    <name type="common">Rape pollen beetle</name>
    <name type="synonym">Meligethes aeneus</name>
    <dbReference type="NCBI Taxonomy" id="1431903"/>
    <lineage>
        <taxon>Eukaryota</taxon>
        <taxon>Metazoa</taxon>
        <taxon>Ecdysozoa</taxon>
        <taxon>Arthropoda</taxon>
        <taxon>Hexapoda</taxon>
        <taxon>Insecta</taxon>
        <taxon>Pterygota</taxon>
        <taxon>Neoptera</taxon>
        <taxon>Endopterygota</taxon>
        <taxon>Coleoptera</taxon>
        <taxon>Polyphaga</taxon>
        <taxon>Cucujiformia</taxon>
        <taxon>Nitidulidae</taxon>
        <taxon>Meligethinae</taxon>
        <taxon>Brassicogethes</taxon>
    </lineage>
</organism>
<dbReference type="Gene3D" id="3.40.30.50">
    <property type="entry name" value="Sep15/SelM thioredoxin-like domain, active-site redox motif"/>
    <property type="match status" value="1"/>
</dbReference>
<evidence type="ECO:0000313" key="8">
    <source>
        <dbReference type="Proteomes" id="UP001154078"/>
    </source>
</evidence>
<evidence type="ECO:0000259" key="6">
    <source>
        <dbReference type="Pfam" id="PF08806"/>
    </source>
</evidence>
<dbReference type="InterPro" id="IPR014912">
    <property type="entry name" value="Sep15_SelM_dom"/>
</dbReference>
<feature type="domain" description="Selenoprotein F/M" evidence="6">
    <location>
        <begin position="28"/>
        <end position="100"/>
    </location>
</feature>
<dbReference type="GO" id="GO:0005788">
    <property type="term" value="C:endoplasmic reticulum lumen"/>
    <property type="evidence" value="ECO:0007669"/>
    <property type="project" value="TreeGrafter"/>
</dbReference>
<feature type="chain" id="PRO_5040466477" description="Selenoprotein M" evidence="5">
    <location>
        <begin position="20"/>
        <end position="108"/>
    </location>
</feature>
<dbReference type="PANTHER" id="PTHR13077">
    <property type="entry name" value="SELENOPROTEIN F"/>
    <property type="match status" value="1"/>
</dbReference>
<feature type="signal peptide" evidence="5">
    <location>
        <begin position="1"/>
        <end position="19"/>
    </location>
</feature>
<evidence type="ECO:0000313" key="7">
    <source>
        <dbReference type="EMBL" id="CAH0555300.1"/>
    </source>
</evidence>
<dbReference type="InterPro" id="IPR039992">
    <property type="entry name" value="Sep15_SelM"/>
</dbReference>
<dbReference type="PANTHER" id="PTHR13077:SF7">
    <property type="entry name" value="SELENOPROTEIN M"/>
    <property type="match status" value="1"/>
</dbReference>
<sequence>MNLFVLPLFCLLLVNVVLAHNKISRVRLESCPGCSLNRLHEVKQFFYEDVPKYENVEWKRIGGAPPEAIFLDENDEEVERHMLKDKSREECNTLLTSRGFIMNEDKEL</sequence>
<dbReference type="OrthoDB" id="25165at2759"/>
<evidence type="ECO:0000256" key="5">
    <source>
        <dbReference type="SAM" id="SignalP"/>
    </source>
</evidence>
<dbReference type="GO" id="GO:0016491">
    <property type="term" value="F:oxidoreductase activity"/>
    <property type="evidence" value="ECO:0007669"/>
    <property type="project" value="TreeGrafter"/>
</dbReference>
<dbReference type="AlphaFoldDB" id="A0A9P0B4I3"/>
<proteinExistence type="inferred from homology"/>
<gene>
    <name evidence="7" type="ORF">MELIAE_LOCUS6702</name>
</gene>
<accession>A0A9P0B4I3</accession>
<dbReference type="SUPFAM" id="SSF52833">
    <property type="entry name" value="Thioredoxin-like"/>
    <property type="match status" value="1"/>
</dbReference>
<keyword evidence="8" id="KW-1185">Reference proteome</keyword>
<dbReference type="EMBL" id="OV121135">
    <property type="protein sequence ID" value="CAH0555300.1"/>
    <property type="molecule type" value="Genomic_DNA"/>
</dbReference>
<keyword evidence="2 5" id="KW-0732">Signal</keyword>
<evidence type="ECO:0000256" key="3">
    <source>
        <dbReference type="ARBA" id="ARBA00022933"/>
    </source>
</evidence>
<evidence type="ECO:0000256" key="4">
    <source>
        <dbReference type="ARBA" id="ARBA00040773"/>
    </source>
</evidence>
<dbReference type="Proteomes" id="UP001154078">
    <property type="component" value="Chromosome 4"/>
</dbReference>
<keyword evidence="3" id="KW-0712">Selenocysteine</keyword>
<dbReference type="Pfam" id="PF08806">
    <property type="entry name" value="Sep15_SelM"/>
    <property type="match status" value="1"/>
</dbReference>
<evidence type="ECO:0000256" key="1">
    <source>
        <dbReference type="ARBA" id="ARBA00005742"/>
    </source>
</evidence>
<name>A0A9P0B4I3_BRAAE</name>